<evidence type="ECO:0000313" key="4">
    <source>
        <dbReference type="EMBL" id="MFD0964084.1"/>
    </source>
</evidence>
<keyword evidence="1 2" id="KW-0732">Signal</keyword>
<comment type="caution">
    <text evidence="4">The sequence shown here is derived from an EMBL/GenBank/DDBJ whole genome shotgun (WGS) entry which is preliminary data.</text>
</comment>
<gene>
    <name evidence="4" type="ORF">ACFQ1O_08725</name>
</gene>
<evidence type="ECO:0000256" key="2">
    <source>
        <dbReference type="SAM" id="SignalP"/>
    </source>
</evidence>
<evidence type="ECO:0000256" key="1">
    <source>
        <dbReference type="ARBA" id="ARBA00022729"/>
    </source>
</evidence>
<dbReference type="RefSeq" id="WP_377715451.1">
    <property type="nucleotide sequence ID" value="NZ_JBHTJM010000008.1"/>
</dbReference>
<dbReference type="EMBL" id="JBHTJM010000008">
    <property type="protein sequence ID" value="MFD0964084.1"/>
    <property type="molecule type" value="Genomic_DNA"/>
</dbReference>
<organism evidence="4 5">
    <name type="scientific">Pseudofulvibacter geojedonensis</name>
    <dbReference type="NCBI Taxonomy" id="1123758"/>
    <lineage>
        <taxon>Bacteria</taxon>
        <taxon>Pseudomonadati</taxon>
        <taxon>Bacteroidota</taxon>
        <taxon>Flavobacteriia</taxon>
        <taxon>Flavobacteriales</taxon>
        <taxon>Flavobacteriaceae</taxon>
        <taxon>Pseudofulvibacter</taxon>
    </lineage>
</organism>
<accession>A0ABW3I3U1</accession>
<dbReference type="Pfam" id="PF18962">
    <property type="entry name" value="Por_Secre_tail"/>
    <property type="match status" value="1"/>
</dbReference>
<reference evidence="5" key="1">
    <citation type="journal article" date="2019" name="Int. J. Syst. Evol. Microbiol.">
        <title>The Global Catalogue of Microorganisms (GCM) 10K type strain sequencing project: providing services to taxonomists for standard genome sequencing and annotation.</title>
        <authorList>
            <consortium name="The Broad Institute Genomics Platform"/>
            <consortium name="The Broad Institute Genome Sequencing Center for Infectious Disease"/>
            <person name="Wu L."/>
            <person name="Ma J."/>
        </authorList>
    </citation>
    <scope>NUCLEOTIDE SEQUENCE [LARGE SCALE GENOMIC DNA]</scope>
    <source>
        <strain evidence="5">CCUG 62114</strain>
    </source>
</reference>
<proteinExistence type="predicted"/>
<dbReference type="NCBIfam" id="TIGR04183">
    <property type="entry name" value="Por_Secre_tail"/>
    <property type="match status" value="1"/>
</dbReference>
<keyword evidence="5" id="KW-1185">Reference proteome</keyword>
<evidence type="ECO:0000259" key="3">
    <source>
        <dbReference type="Pfam" id="PF18962"/>
    </source>
</evidence>
<name>A0ABW3I3U1_9FLAO</name>
<feature type="domain" description="Secretion system C-terminal sorting" evidence="3">
    <location>
        <begin position="316"/>
        <end position="383"/>
    </location>
</feature>
<protein>
    <submittedName>
        <fullName evidence="4">T9SS type A sorting domain-containing protein</fullName>
    </submittedName>
</protein>
<sequence>MDCKFPFSKFFNLVVFLFSFIANSQTPESCDCTPDISGLSNYLNSLTLNENAPLRFDVPSNTSTYAVLHGVIGSTTPAVTQTFIDNYPNVTTLVFMQIPGSEDDTANLQASQKLKDRGYTTYLPAVNAYNQDAFIASGGTDMFFAGNKRIIDPGAEVGVHSWSDGTNEATDYPVGHDNHQPYINYYVAMGLSQADSEAFYYYTINAAPANNIHNMTEAEIEQYKLRTCKYTSNPTYTITNNNNTLSSNLTGASYQWVDCNNGNAPISGATNQNFTPTSNGSYAVQITENGCNGISNCIQINSLSVSQHELNNLIKLYPNPTESDNVYLDCSRLNEEVYISIKDINGKHIKTINSLGAEILTINTQRYARGIYFLTLQSESLYKNIKMLVK</sequence>
<dbReference type="InterPro" id="IPR026444">
    <property type="entry name" value="Secre_tail"/>
</dbReference>
<feature type="signal peptide" evidence="2">
    <location>
        <begin position="1"/>
        <end position="24"/>
    </location>
</feature>
<dbReference type="Proteomes" id="UP001596997">
    <property type="component" value="Unassembled WGS sequence"/>
</dbReference>
<feature type="chain" id="PRO_5046754228" evidence="2">
    <location>
        <begin position="25"/>
        <end position="390"/>
    </location>
</feature>
<evidence type="ECO:0000313" key="5">
    <source>
        <dbReference type="Proteomes" id="UP001596997"/>
    </source>
</evidence>